<feature type="transmembrane region" description="Helical" evidence="14">
    <location>
        <begin position="79"/>
        <end position="101"/>
    </location>
</feature>
<comment type="domain">
    <text evidence="12">The histidine box domains are involved in binding the catalytic metal ions.</text>
</comment>
<evidence type="ECO:0000259" key="15">
    <source>
        <dbReference type="Pfam" id="PF00487"/>
    </source>
</evidence>
<keyword evidence="3 12" id="KW-0444">Lipid biosynthesis</keyword>
<evidence type="ECO:0000256" key="13">
    <source>
        <dbReference type="SAM" id="MobiDB-lite"/>
    </source>
</evidence>
<comment type="subcellular location">
    <subcellularLocation>
        <location evidence="1">Membrane</location>
        <topology evidence="1">Multi-pass membrane protein</topology>
    </subcellularLocation>
</comment>
<feature type="transmembrane region" description="Helical" evidence="14">
    <location>
        <begin position="227"/>
        <end position="248"/>
    </location>
</feature>
<dbReference type="InterPro" id="IPR015876">
    <property type="entry name" value="Acyl-CoA_DS"/>
</dbReference>
<feature type="compositionally biased region" description="Basic and acidic residues" evidence="13">
    <location>
        <begin position="8"/>
        <end position="35"/>
    </location>
</feature>
<evidence type="ECO:0000256" key="8">
    <source>
        <dbReference type="ARBA" id="ARBA00023004"/>
    </source>
</evidence>
<keyword evidence="5" id="KW-0276">Fatty acid metabolism</keyword>
<name>A0A2P2I0J8_9CRUS</name>
<accession>A0A2P2I0J8</accession>
<reference evidence="16" key="2">
    <citation type="journal article" date="2018" name="Biosci. Biotechnol. Biochem.">
        <title>Polysaccharide hydrolase of the hadal zone amphipods Hirondellea gigas.</title>
        <authorList>
            <person name="Kobayashi H."/>
            <person name="Nagahama T."/>
            <person name="Arai W."/>
            <person name="Sasagawa Y."/>
            <person name="Umeda M."/>
            <person name="Hayashi T."/>
            <person name="Nikaido I."/>
            <person name="Watanabe H."/>
            <person name="Oguri K."/>
            <person name="Kitazato H."/>
            <person name="Fujioka K."/>
            <person name="Kido Y."/>
            <person name="Takami H."/>
        </authorList>
    </citation>
    <scope>NUCLEOTIDE SEQUENCE</scope>
    <source>
        <tissue evidence="16">Whole body</tissue>
    </source>
</reference>
<feature type="transmembrane region" description="Helical" evidence="14">
    <location>
        <begin position="113"/>
        <end position="133"/>
    </location>
</feature>
<dbReference type="GO" id="GO:0004768">
    <property type="term" value="F:stearoyl-CoA 9-desaturase activity"/>
    <property type="evidence" value="ECO:0007669"/>
    <property type="project" value="TreeGrafter"/>
</dbReference>
<dbReference type="GO" id="GO:0006636">
    <property type="term" value="P:unsaturated fatty acid biosynthetic process"/>
    <property type="evidence" value="ECO:0007669"/>
    <property type="project" value="TreeGrafter"/>
</dbReference>
<keyword evidence="8" id="KW-0408">Iron</keyword>
<feature type="region of interest" description="Disordered" evidence="13">
    <location>
        <begin position="1"/>
        <end position="50"/>
    </location>
</feature>
<keyword evidence="7 12" id="KW-0560">Oxidoreductase</keyword>
<evidence type="ECO:0000256" key="1">
    <source>
        <dbReference type="ARBA" id="ARBA00004141"/>
    </source>
</evidence>
<evidence type="ECO:0000256" key="12">
    <source>
        <dbReference type="RuleBase" id="RU000581"/>
    </source>
</evidence>
<evidence type="ECO:0000313" key="17">
    <source>
        <dbReference type="EMBL" id="LAC21055.1"/>
    </source>
</evidence>
<keyword evidence="9" id="KW-0443">Lipid metabolism</keyword>
<dbReference type="EMBL" id="IACF01001887">
    <property type="protein sequence ID" value="LAB67564.1"/>
    <property type="molecule type" value="mRNA"/>
</dbReference>
<evidence type="ECO:0000256" key="6">
    <source>
        <dbReference type="ARBA" id="ARBA00022989"/>
    </source>
</evidence>
<dbReference type="EMBL" id="IACT01001722">
    <property type="protein sequence ID" value="LAC21055.1"/>
    <property type="molecule type" value="mRNA"/>
</dbReference>
<evidence type="ECO:0000256" key="4">
    <source>
        <dbReference type="ARBA" id="ARBA00022692"/>
    </source>
</evidence>
<dbReference type="GO" id="GO:0005506">
    <property type="term" value="F:iron ion binding"/>
    <property type="evidence" value="ECO:0007669"/>
    <property type="project" value="TreeGrafter"/>
</dbReference>
<dbReference type="PANTHER" id="PTHR11351:SF31">
    <property type="entry name" value="DESATURASE 1, ISOFORM A-RELATED"/>
    <property type="match status" value="1"/>
</dbReference>
<organism evidence="16">
    <name type="scientific">Hirondellea gigas</name>
    <dbReference type="NCBI Taxonomy" id="1518452"/>
    <lineage>
        <taxon>Eukaryota</taxon>
        <taxon>Metazoa</taxon>
        <taxon>Ecdysozoa</taxon>
        <taxon>Arthropoda</taxon>
        <taxon>Crustacea</taxon>
        <taxon>Multicrustacea</taxon>
        <taxon>Malacostraca</taxon>
        <taxon>Eumalacostraca</taxon>
        <taxon>Peracarida</taxon>
        <taxon>Amphipoda</taxon>
        <taxon>Amphilochidea</taxon>
        <taxon>Lysianassida</taxon>
        <taxon>Lysianassidira</taxon>
        <taxon>Lysianassoidea</taxon>
        <taxon>Lysianassidae</taxon>
        <taxon>Hirondellea</taxon>
    </lineage>
</organism>
<protein>
    <submittedName>
        <fullName evidence="16">Delta(9)-fatty-acid desaturase fat-7-like</fullName>
    </submittedName>
</protein>
<evidence type="ECO:0000256" key="5">
    <source>
        <dbReference type="ARBA" id="ARBA00022832"/>
    </source>
</evidence>
<keyword evidence="6 14" id="KW-1133">Transmembrane helix</keyword>
<dbReference type="PANTHER" id="PTHR11351">
    <property type="entry name" value="ACYL-COA DESATURASE"/>
    <property type="match status" value="1"/>
</dbReference>
<comment type="similarity">
    <text evidence="2 12">Belongs to the fatty acid desaturase type 1 family.</text>
</comment>
<reference evidence="17" key="1">
    <citation type="submission" date="2017-11" db="EMBL/GenBank/DDBJ databases">
        <title>The sensing device of the deep-sea amphipod.</title>
        <authorList>
            <person name="Kobayashi H."/>
            <person name="Nagahama T."/>
            <person name="Arai W."/>
            <person name="Sasagawa Y."/>
            <person name="Umeda M."/>
            <person name="Hayashi T."/>
            <person name="Nikaido I."/>
            <person name="Watanabe H."/>
            <person name="Oguri K."/>
            <person name="Kitazato H."/>
            <person name="Fujioka K."/>
            <person name="Kido Y."/>
            <person name="Takami H."/>
        </authorList>
    </citation>
    <scope>NUCLEOTIDE SEQUENCE</scope>
    <source>
        <tissue evidence="17">Whole body</tissue>
    </source>
</reference>
<evidence type="ECO:0000256" key="9">
    <source>
        <dbReference type="ARBA" id="ARBA00023098"/>
    </source>
</evidence>
<evidence type="ECO:0000256" key="3">
    <source>
        <dbReference type="ARBA" id="ARBA00022516"/>
    </source>
</evidence>
<evidence type="ECO:0000256" key="11">
    <source>
        <dbReference type="ARBA" id="ARBA00023160"/>
    </source>
</evidence>
<keyword evidence="11 12" id="KW-0275">Fatty acid biosynthesis</keyword>
<evidence type="ECO:0000256" key="10">
    <source>
        <dbReference type="ARBA" id="ARBA00023136"/>
    </source>
</evidence>
<evidence type="ECO:0000256" key="14">
    <source>
        <dbReference type="SAM" id="Phobius"/>
    </source>
</evidence>
<dbReference type="Pfam" id="PF00487">
    <property type="entry name" value="FA_desaturase"/>
    <property type="match status" value="1"/>
</dbReference>
<keyword evidence="10 14" id="KW-0472">Membrane</keyword>
<dbReference type="InterPro" id="IPR005804">
    <property type="entry name" value="FA_desaturase_dom"/>
</dbReference>
<dbReference type="PRINTS" id="PR00075">
    <property type="entry name" value="FACDDSATRASE"/>
</dbReference>
<evidence type="ECO:0000256" key="2">
    <source>
        <dbReference type="ARBA" id="ARBA00009295"/>
    </source>
</evidence>
<feature type="domain" description="Fatty acid desaturase" evidence="15">
    <location>
        <begin position="108"/>
        <end position="316"/>
    </location>
</feature>
<evidence type="ECO:0000256" key="7">
    <source>
        <dbReference type="ARBA" id="ARBA00023002"/>
    </source>
</evidence>
<proteinExistence type="evidence at transcript level"/>
<sequence length="378" mass="44744">MTPNTGLDKADVHDRSKEVIQDDVDQKEPGGHPDFEENSDFEDHHHHHHHDHDDEGYDHLRFSFKSMYHDTLNLDWSKVLWDMVFCIVVFHIFSLVGFYNWVTFQAKWQSWPYTTFLSYAGGLGITMGTHRLWTHKAYKAVLPVRIGLMLLNTLAFQESIYLWCQNHRVHHKWSDTDRDFTNSRRGFFFAHMGWKMYQTHPEVIKGRKLIDCSDLLRDPVVKFQNDYYYYIALPLCFILPTIIPVYLWNETWSIAITCCTCLRLAITLHSTWCINSVAHLYGYKPYDKSLHAFENYFMGPFALGEGWHNYHHAFPRDYRASEIDGWGVNFTTKVIQMLSRYNLVYDLVTTDDDHVEKRTSRTGDKKLRIRRGQSEPGW</sequence>
<keyword evidence="4 12" id="KW-0812">Transmembrane</keyword>
<dbReference type="GO" id="GO:0005789">
    <property type="term" value="C:endoplasmic reticulum membrane"/>
    <property type="evidence" value="ECO:0007669"/>
    <property type="project" value="TreeGrafter"/>
</dbReference>
<evidence type="ECO:0000313" key="16">
    <source>
        <dbReference type="EMBL" id="LAB67564.1"/>
    </source>
</evidence>
<dbReference type="AlphaFoldDB" id="A0A2P2I0J8"/>
<comment type="cofactor">
    <cofactor evidence="12">
        <name>Fe(2+)</name>
        <dbReference type="ChEBI" id="CHEBI:29033"/>
    </cofactor>
</comment>
<dbReference type="CDD" id="cd03505">
    <property type="entry name" value="Delta9-FADS-like"/>
    <property type="match status" value="1"/>
</dbReference>